<dbReference type="GO" id="GO:0007165">
    <property type="term" value="P:signal transduction"/>
    <property type="evidence" value="ECO:0007669"/>
    <property type="project" value="InterPro"/>
</dbReference>
<keyword evidence="2" id="KW-0175">Coiled coil</keyword>
<reference evidence="6 7" key="1">
    <citation type="submission" date="2020-08" db="EMBL/GenBank/DDBJ databases">
        <title>Genomic Encyclopedia of Type Strains, Phase IV (KMG-IV): sequencing the most valuable type-strain genomes for metagenomic binning, comparative biology and taxonomic classification.</title>
        <authorList>
            <person name="Goeker M."/>
        </authorList>
    </citation>
    <scope>NUCLEOTIDE SEQUENCE [LARGE SCALE GENOMIC DNA]</scope>
    <source>
        <strain evidence="6 7">DSM 25966</strain>
    </source>
</reference>
<feature type="transmembrane region" description="Helical" evidence="3">
    <location>
        <begin position="7"/>
        <end position="29"/>
    </location>
</feature>
<dbReference type="InterPro" id="IPR052016">
    <property type="entry name" value="Bact_Sigma-Reg"/>
</dbReference>
<dbReference type="Pfam" id="PF00672">
    <property type="entry name" value="HAMP"/>
    <property type="match status" value="1"/>
</dbReference>
<evidence type="ECO:0000313" key="6">
    <source>
        <dbReference type="EMBL" id="MBB3933012.1"/>
    </source>
</evidence>
<dbReference type="GO" id="GO:0016020">
    <property type="term" value="C:membrane"/>
    <property type="evidence" value="ECO:0007669"/>
    <property type="project" value="InterPro"/>
</dbReference>
<keyword evidence="3" id="KW-0812">Transmembrane</keyword>
<keyword evidence="3" id="KW-1133">Transmembrane helix</keyword>
<dbReference type="RefSeq" id="WP_183400666.1">
    <property type="nucleotide sequence ID" value="NZ_JACIDS010000005.1"/>
</dbReference>
<dbReference type="PANTHER" id="PTHR43156">
    <property type="entry name" value="STAGE II SPORULATION PROTEIN E-RELATED"/>
    <property type="match status" value="1"/>
</dbReference>
<dbReference type="InterPro" id="IPR001932">
    <property type="entry name" value="PPM-type_phosphatase-like_dom"/>
</dbReference>
<evidence type="ECO:0000256" key="2">
    <source>
        <dbReference type="SAM" id="Coils"/>
    </source>
</evidence>
<evidence type="ECO:0000259" key="5">
    <source>
        <dbReference type="PROSITE" id="PS51746"/>
    </source>
</evidence>
<feature type="coiled-coil region" evidence="2">
    <location>
        <begin position="365"/>
        <end position="400"/>
    </location>
</feature>
<dbReference type="InterPro" id="IPR036457">
    <property type="entry name" value="PPM-type-like_dom_sf"/>
</dbReference>
<evidence type="ECO:0000256" key="1">
    <source>
        <dbReference type="ARBA" id="ARBA00022801"/>
    </source>
</evidence>
<keyword evidence="1 6" id="KW-0378">Hydrolase</keyword>
<dbReference type="Gene3D" id="6.10.340.10">
    <property type="match status" value="1"/>
</dbReference>
<sequence>MTLSRRLVLTTAIAIALAILVTSIVFGLLGRRALVEQAEGQAAVVARIIAESARLTEVSLEETEAVVGDILTSLALTADHIEGRTAADLSDRLAEIVARGGLDSIWLIDDQLNVVASSIGGYSAVLRGEEVPVHLSRQALLDLASGERYSADFGPSTDGVHYVGVRAPGNRAIIVGQPVAALDAVREANSVPVLMRELLDRDNIISIRVVDDTQKLLASAGPQAEPASYADLISGAIATNAPSSAIRLGHFWVAAPIHDIAGIVIGAAVIEMSNHRLNHLLWNLLLYGTAACLIVIAIGVTIATFSARRIARPVEAMTQAAQQIDARTFAPESLDGLAAQSDELGTLARVFRHMAIEVQRREEHLEQLVRARTKELEQKNQLLEEAARRVEAELMAARSLQAAMLPQTLPADPAFTGTAAMLPAREMGGDFYDFFALDDRRLGIVIADVSGKGVSAAFFMAISRTVLHAQAREQASPGICLARSNDALCAQNPMELFVTAFYGILDAATGQLTYANGGHNPPLAVRRSDGVVEEVPRTGGLALGVMPEVAYTERTLQLQPGDTLFLYTDGISEAMDGGGREFTEARLKSVLSGTDMQSVDLVLASVTDAVSDFVGDAPQSDDITCLVIRYLGQPETAAA</sequence>
<dbReference type="CDD" id="cd06225">
    <property type="entry name" value="HAMP"/>
    <property type="match status" value="1"/>
</dbReference>
<accession>A0A840ATK8</accession>
<dbReference type="SMART" id="SM00331">
    <property type="entry name" value="PP2C_SIG"/>
    <property type="match status" value="1"/>
</dbReference>
<dbReference type="GO" id="GO:0016791">
    <property type="term" value="F:phosphatase activity"/>
    <property type="evidence" value="ECO:0007669"/>
    <property type="project" value="TreeGrafter"/>
</dbReference>
<evidence type="ECO:0000256" key="3">
    <source>
        <dbReference type="SAM" id="Phobius"/>
    </source>
</evidence>
<dbReference type="AlphaFoldDB" id="A0A840ATK8"/>
<name>A0A840ATK8_9HYPH</name>
<evidence type="ECO:0000313" key="7">
    <source>
        <dbReference type="Proteomes" id="UP000553963"/>
    </source>
</evidence>
<feature type="transmembrane region" description="Helical" evidence="3">
    <location>
        <begin position="251"/>
        <end position="272"/>
    </location>
</feature>
<dbReference type="Proteomes" id="UP000553963">
    <property type="component" value="Unassembled WGS sequence"/>
</dbReference>
<organism evidence="6 7">
    <name type="scientific">Kaistia hirudinis</name>
    <dbReference type="NCBI Taxonomy" id="1293440"/>
    <lineage>
        <taxon>Bacteria</taxon>
        <taxon>Pseudomonadati</taxon>
        <taxon>Pseudomonadota</taxon>
        <taxon>Alphaproteobacteria</taxon>
        <taxon>Hyphomicrobiales</taxon>
        <taxon>Kaistiaceae</taxon>
        <taxon>Kaistia</taxon>
    </lineage>
</organism>
<dbReference type="Pfam" id="PF07228">
    <property type="entry name" value="SpoIIE"/>
    <property type="match status" value="1"/>
</dbReference>
<feature type="domain" description="PPM-type phosphatase" evidence="5">
    <location>
        <begin position="415"/>
        <end position="630"/>
    </location>
</feature>
<protein>
    <submittedName>
        <fullName evidence="6">Sigma-B regulation protein RsbU (Phosphoserine phosphatase)</fullName>
        <ecNumber evidence="6">3.1.3.3</ecNumber>
    </submittedName>
</protein>
<dbReference type="PROSITE" id="PS50885">
    <property type="entry name" value="HAMP"/>
    <property type="match status" value="1"/>
</dbReference>
<feature type="transmembrane region" description="Helical" evidence="3">
    <location>
        <begin position="284"/>
        <end position="305"/>
    </location>
</feature>
<dbReference type="PROSITE" id="PS51746">
    <property type="entry name" value="PPM_2"/>
    <property type="match status" value="1"/>
</dbReference>
<comment type="caution">
    <text evidence="6">The sequence shown here is derived from an EMBL/GenBank/DDBJ whole genome shotgun (WGS) entry which is preliminary data.</text>
</comment>
<dbReference type="InterPro" id="IPR003660">
    <property type="entry name" value="HAMP_dom"/>
</dbReference>
<feature type="domain" description="HAMP" evidence="4">
    <location>
        <begin position="308"/>
        <end position="363"/>
    </location>
</feature>
<dbReference type="SMART" id="SM00304">
    <property type="entry name" value="HAMP"/>
    <property type="match status" value="1"/>
</dbReference>
<keyword evidence="3" id="KW-0472">Membrane</keyword>
<proteinExistence type="predicted"/>
<keyword evidence="7" id="KW-1185">Reference proteome</keyword>
<evidence type="ECO:0000259" key="4">
    <source>
        <dbReference type="PROSITE" id="PS50885"/>
    </source>
</evidence>
<dbReference type="EMBL" id="JACIDS010000005">
    <property type="protein sequence ID" value="MBB3933012.1"/>
    <property type="molecule type" value="Genomic_DNA"/>
</dbReference>
<dbReference type="SUPFAM" id="SSF81606">
    <property type="entry name" value="PP2C-like"/>
    <property type="match status" value="1"/>
</dbReference>
<dbReference type="Gene3D" id="3.60.40.10">
    <property type="entry name" value="PPM-type phosphatase domain"/>
    <property type="match status" value="1"/>
</dbReference>
<dbReference type="EC" id="3.1.3.3" evidence="6"/>
<dbReference type="PANTHER" id="PTHR43156:SF2">
    <property type="entry name" value="STAGE II SPORULATION PROTEIN E"/>
    <property type="match status" value="1"/>
</dbReference>
<gene>
    <name evidence="6" type="ORF">GGR25_004076</name>
</gene>